<feature type="region of interest" description="Disordered" evidence="1">
    <location>
        <begin position="49"/>
        <end position="77"/>
    </location>
</feature>
<feature type="compositionally biased region" description="Polar residues" evidence="1">
    <location>
        <begin position="49"/>
        <end position="58"/>
    </location>
</feature>
<sequence>MSKPPLKLILLTLSAFTLIFLLIQAFQMLPVLDELWTMNQVLCSMESDNTFTQPSTNDHPIIPSPAKTDLTKVSTKP</sequence>
<organism evidence="2">
    <name type="scientific">Lasmigona costata</name>
    <dbReference type="NCBI Taxonomy" id="52389"/>
    <lineage>
        <taxon>Eukaryota</taxon>
        <taxon>Metazoa</taxon>
        <taxon>Spiralia</taxon>
        <taxon>Lophotrochozoa</taxon>
        <taxon>Mollusca</taxon>
        <taxon>Bivalvia</taxon>
        <taxon>Autobranchia</taxon>
        <taxon>Heteroconchia</taxon>
        <taxon>Palaeoheterodonta</taxon>
        <taxon>Unionida</taxon>
        <taxon>Unionoidea</taxon>
        <taxon>Unionidae</taxon>
        <taxon>Anodontinae</taxon>
        <taxon>Lasmigona</taxon>
    </lineage>
</organism>
<evidence type="ECO:0000313" key="2">
    <source>
        <dbReference type="EMBL" id="AEC14056.1"/>
    </source>
</evidence>
<accession>F4ZFH3</accession>
<gene>
    <name evidence="2" type="primary">forf</name>
</gene>
<keyword evidence="2" id="KW-0496">Mitochondrion</keyword>
<geneLocation type="mitochondrion" evidence="2"/>
<name>F4ZFH3_9BIVA</name>
<dbReference type="AlphaFoldDB" id="F4ZFH3"/>
<evidence type="ECO:0000256" key="1">
    <source>
        <dbReference type="SAM" id="MobiDB-lite"/>
    </source>
</evidence>
<proteinExistence type="predicted"/>
<protein>
    <submittedName>
        <fullName evidence="2">Female-specific orf protein</fullName>
    </submittedName>
</protein>
<reference evidence="2" key="1">
    <citation type="journal article" date="2011" name="Mol. Biol. Evol.">
        <title>Novel protein genes in animal mtDNA: a new sex determination system in freshwater mussels (Bivalvia: Unionoida)?</title>
        <authorList>
            <person name="Breton S."/>
            <person name="Stewart D.T."/>
            <person name="Shepardson S."/>
            <person name="Trdan R.J."/>
            <person name="Bogan A.E."/>
            <person name="Chapman E.G."/>
            <person name="Ruminas A.J."/>
            <person name="Piontkivska H."/>
            <person name="Hoeh W.R."/>
        </authorList>
    </citation>
    <scope>NUCLEOTIDE SEQUENCE</scope>
    <source>
        <strain evidence="2">H2398</strain>
    </source>
</reference>
<dbReference type="EMBL" id="HM849397">
    <property type="protein sequence ID" value="AEC14056.1"/>
    <property type="molecule type" value="Genomic_DNA"/>
</dbReference>